<sequence>TSLAATNTASGGLFIEEASALILSGAGTYAVDLGGSNGDIGVVTTDGTLTVLGTVRSTGDSGNMLLRSNESVEATVADLDVRADLISSNGNISLASTDNILVDDLAPAAPTLSTLKLGKTIDLLAADNISMEGLARLLTNNGNIRLESTAGSSTIGIVNAGTGMAGGSISIIAGTAIVDAQLDDAAVATVNLLSYGLRLSAGAGIGADGSVIETQVSTLAASLATGSAFLREADGLSVGTVGPLAVNRVDAAGAFATVSDAAMSGISTTGAFGVTLSSGGNVSVDQALTAGSSGNLRLDVTGTLALNATLGNGSGSISVLAGGTISLSSLGRLVTSGGTIDVASSGGAIDMQDGALAQTDGANIRFQAASGITLALLDARSAA</sequence>
<dbReference type="RefSeq" id="WP_181373159.1">
    <property type="nucleotide sequence ID" value="NZ_PXWF02000206.1"/>
</dbReference>
<protein>
    <recommendedName>
        <fullName evidence="3">Filamentous hemagglutinin</fullName>
    </recommendedName>
</protein>
<reference evidence="1 2" key="1">
    <citation type="submission" date="2018-04" db="EMBL/GenBank/DDBJ databases">
        <title>Massilia violaceinigra sp. nov., a novel purple-pigmented bacterium isolated from Tianshan glacier, Xinjiang, China.</title>
        <authorList>
            <person name="Wang H."/>
        </authorList>
    </citation>
    <scope>NUCLEOTIDE SEQUENCE [LARGE SCALE GENOMIC DNA]</scope>
    <source>
        <strain evidence="1 2">B448-2</strain>
    </source>
</reference>
<organism evidence="1 2">
    <name type="scientific">Massilia glaciei</name>
    <dbReference type="NCBI Taxonomy" id="1524097"/>
    <lineage>
        <taxon>Bacteria</taxon>
        <taxon>Pseudomonadati</taxon>
        <taxon>Pseudomonadota</taxon>
        <taxon>Betaproteobacteria</taxon>
        <taxon>Burkholderiales</taxon>
        <taxon>Oxalobacteraceae</taxon>
        <taxon>Telluria group</taxon>
        <taxon>Massilia</taxon>
    </lineage>
</organism>
<feature type="non-terminal residue" evidence="1">
    <location>
        <position position="383"/>
    </location>
</feature>
<gene>
    <name evidence="1" type="ORF">C7C56_012780</name>
</gene>
<comment type="caution">
    <text evidence="1">The sequence shown here is derived from an EMBL/GenBank/DDBJ whole genome shotgun (WGS) entry which is preliminary data.</text>
</comment>
<dbReference type="AlphaFoldDB" id="A0A2U2HLE0"/>
<proteinExistence type="predicted"/>
<dbReference type="Proteomes" id="UP000241421">
    <property type="component" value="Unassembled WGS sequence"/>
</dbReference>
<dbReference type="EMBL" id="PXWF02000206">
    <property type="protein sequence ID" value="PWF48255.1"/>
    <property type="molecule type" value="Genomic_DNA"/>
</dbReference>
<evidence type="ECO:0000313" key="2">
    <source>
        <dbReference type="Proteomes" id="UP000241421"/>
    </source>
</evidence>
<feature type="non-terminal residue" evidence="1">
    <location>
        <position position="1"/>
    </location>
</feature>
<evidence type="ECO:0008006" key="3">
    <source>
        <dbReference type="Google" id="ProtNLM"/>
    </source>
</evidence>
<name>A0A2U2HLE0_9BURK</name>
<keyword evidence="2" id="KW-1185">Reference proteome</keyword>
<evidence type="ECO:0000313" key="1">
    <source>
        <dbReference type="EMBL" id="PWF48255.1"/>
    </source>
</evidence>
<accession>A0A2U2HLE0</accession>